<keyword evidence="4" id="KW-1185">Reference proteome</keyword>
<name>A0A3M2RS39_9HYPO</name>
<dbReference type="OrthoDB" id="5065347at2759"/>
<protein>
    <submittedName>
        <fullName evidence="3">Uncharacterized protein</fullName>
    </submittedName>
</protein>
<feature type="chain" id="PRO_5018059167" evidence="2">
    <location>
        <begin position="19"/>
        <end position="234"/>
    </location>
</feature>
<evidence type="ECO:0000256" key="1">
    <source>
        <dbReference type="SAM" id="MobiDB-lite"/>
    </source>
</evidence>
<keyword evidence="2" id="KW-0732">Signal</keyword>
<dbReference type="EMBL" id="NKUJ01000306">
    <property type="protein sequence ID" value="RMJ08077.1"/>
    <property type="molecule type" value="Genomic_DNA"/>
</dbReference>
<comment type="caution">
    <text evidence="3">The sequence shown here is derived from an EMBL/GenBank/DDBJ whole genome shotgun (WGS) entry which is preliminary data.</text>
</comment>
<gene>
    <name evidence="3" type="ORF">CDV36_012311</name>
</gene>
<reference evidence="3 4" key="1">
    <citation type="submission" date="2017-06" db="EMBL/GenBank/DDBJ databases">
        <title>Comparative genomic analysis of Ambrosia Fusariam Clade fungi.</title>
        <authorList>
            <person name="Stajich J.E."/>
            <person name="Carrillo J."/>
            <person name="Kijimoto T."/>
            <person name="Eskalen A."/>
            <person name="O'Donnell K."/>
            <person name="Kasson M."/>
        </authorList>
    </citation>
    <scope>NUCLEOTIDE SEQUENCE [LARGE SCALE GENOMIC DNA]</scope>
    <source>
        <strain evidence="3">UCR3666</strain>
    </source>
</reference>
<dbReference type="Proteomes" id="UP000277212">
    <property type="component" value="Unassembled WGS sequence"/>
</dbReference>
<evidence type="ECO:0000313" key="4">
    <source>
        <dbReference type="Proteomes" id="UP000277212"/>
    </source>
</evidence>
<dbReference type="AlphaFoldDB" id="A0A3M2RS39"/>
<sequence length="234" mass="24805">MLFINTILLAVYATIGASAPVLDGYKTHVEHLDGKSAWNLPVQDPTITHPKHLAPRIILESIQGIGKADKAKEGKDKAKKGKGKAKKGKGKATGTTKTTARQHVRRNNNAQDGSSKIGLVESVAQALGINTKPVSDYLNNLRNDFPYEVQGTLPTCLNQATRQGLSAIAASLSSIPKCLSDSGDEIEIQTDGIEVDVDGLPKCLNKAGQDALSSIQNALVDLDDCATATPLSRI</sequence>
<evidence type="ECO:0000256" key="2">
    <source>
        <dbReference type="SAM" id="SignalP"/>
    </source>
</evidence>
<evidence type="ECO:0000313" key="3">
    <source>
        <dbReference type="EMBL" id="RMJ08077.1"/>
    </source>
</evidence>
<proteinExistence type="predicted"/>
<feature type="signal peptide" evidence="2">
    <location>
        <begin position="1"/>
        <end position="18"/>
    </location>
</feature>
<feature type="compositionally biased region" description="Basic residues" evidence="1">
    <location>
        <begin position="77"/>
        <end position="90"/>
    </location>
</feature>
<accession>A0A3M2RS39</accession>
<organism evidence="3 4">
    <name type="scientific">Fusarium kuroshium</name>
    <dbReference type="NCBI Taxonomy" id="2010991"/>
    <lineage>
        <taxon>Eukaryota</taxon>
        <taxon>Fungi</taxon>
        <taxon>Dikarya</taxon>
        <taxon>Ascomycota</taxon>
        <taxon>Pezizomycotina</taxon>
        <taxon>Sordariomycetes</taxon>
        <taxon>Hypocreomycetidae</taxon>
        <taxon>Hypocreales</taxon>
        <taxon>Nectriaceae</taxon>
        <taxon>Fusarium</taxon>
        <taxon>Fusarium solani species complex</taxon>
    </lineage>
</organism>
<feature type="region of interest" description="Disordered" evidence="1">
    <location>
        <begin position="69"/>
        <end position="113"/>
    </location>
</feature>